<dbReference type="Proteomes" id="UP001595969">
    <property type="component" value="Unassembled WGS sequence"/>
</dbReference>
<accession>A0ABV9MRC5</accession>
<comment type="caution">
    <text evidence="4">The sequence shown here is derived from an EMBL/GenBank/DDBJ whole genome shotgun (WGS) entry which is preliminary data.</text>
</comment>
<proteinExistence type="predicted"/>
<evidence type="ECO:0000256" key="1">
    <source>
        <dbReference type="ARBA" id="ARBA00023015"/>
    </source>
</evidence>
<dbReference type="Pfam" id="PF05043">
    <property type="entry name" value="Mga"/>
    <property type="match status" value="1"/>
</dbReference>
<dbReference type="Gene3D" id="1.10.10.10">
    <property type="entry name" value="Winged helix-like DNA-binding domain superfamily/Winged helix DNA-binding domain"/>
    <property type="match status" value="1"/>
</dbReference>
<gene>
    <name evidence="4" type="ORF">ACFO5I_01900</name>
</gene>
<evidence type="ECO:0000313" key="4">
    <source>
        <dbReference type="EMBL" id="MFC4718501.1"/>
    </source>
</evidence>
<organism evidence="4 5">
    <name type="scientific">Enterococcus lemanii</name>
    <dbReference type="NCBI Taxonomy" id="1159752"/>
    <lineage>
        <taxon>Bacteria</taxon>
        <taxon>Bacillati</taxon>
        <taxon>Bacillota</taxon>
        <taxon>Bacilli</taxon>
        <taxon>Lactobacillales</taxon>
        <taxon>Enterococcaceae</taxon>
        <taxon>Enterococcus</taxon>
    </lineage>
</organism>
<keyword evidence="5" id="KW-1185">Reference proteome</keyword>
<dbReference type="InterPro" id="IPR007737">
    <property type="entry name" value="Mga_HTH"/>
</dbReference>
<dbReference type="PANTHER" id="PTHR30185:SF18">
    <property type="entry name" value="TRANSCRIPTIONAL REGULATOR MTLR"/>
    <property type="match status" value="1"/>
</dbReference>
<name>A0ABV9MRC5_9ENTE</name>
<keyword evidence="1" id="KW-0805">Transcription regulation</keyword>
<dbReference type="EMBL" id="JBHSGS010000010">
    <property type="protein sequence ID" value="MFC4718501.1"/>
    <property type="molecule type" value="Genomic_DNA"/>
</dbReference>
<evidence type="ECO:0000259" key="3">
    <source>
        <dbReference type="Pfam" id="PF05043"/>
    </source>
</evidence>
<sequence>MEYFLDNFQLRKLQLLNVLDSEDRFFSITELAERMGVSNPTVDKTIEAAKNDCLKHRISIVFERCETPVRSISTQRHFEKDSQVLSLRKVYIMDSLNYQLLFDFFSEHFLDVKTFAKERFASHSLIYNKLNQLKNMLAQFNLTLDLGQGFNLVGNERQIRFLFVSLFWNTYNDFDWPLGSNKEQFDGLLQEIDSLLQIPLSPIQREYYRLWLGVCLTRIEKDYLPSPNIIPELNLIIHQHHLVSNLKKQFKQLLPKQLDEEVFNQEFSFLLLTIYSFDIRDCYQRQITSPHLAIIYQLTNGQLEYQTQIFLQRLFSSLTTAMTAQDFDHFYLNLLNMQIRYSFFSGSPGNFHLKETVAFNPIQKFFYDYVKNNFKATQSVVLFNEPLVENSLFLEDMARFLYSNLQKKGYLPKINFLLLWPDKNNQLAQDIAKQLPLYQICCHHDLSQCQEFDLVIGFDFYQEMANVTYKNMLYINRVYGKKDLVIIQQAAEEIYLKKLKTCFTTDL</sequence>
<evidence type="ECO:0000256" key="2">
    <source>
        <dbReference type="ARBA" id="ARBA00023163"/>
    </source>
</evidence>
<protein>
    <submittedName>
        <fullName evidence="4">Helix-turn-helix domain-containing protein</fullName>
    </submittedName>
</protein>
<keyword evidence="2" id="KW-0804">Transcription</keyword>
<evidence type="ECO:0000313" key="5">
    <source>
        <dbReference type="Proteomes" id="UP001595969"/>
    </source>
</evidence>
<dbReference type="RefSeq" id="WP_204654033.1">
    <property type="nucleotide sequence ID" value="NZ_JAFBFD010000018.1"/>
</dbReference>
<dbReference type="PANTHER" id="PTHR30185">
    <property type="entry name" value="CRYPTIC BETA-GLUCOSIDE BGL OPERON ANTITERMINATOR"/>
    <property type="match status" value="1"/>
</dbReference>
<dbReference type="InterPro" id="IPR036388">
    <property type="entry name" value="WH-like_DNA-bd_sf"/>
</dbReference>
<feature type="domain" description="Mga helix-turn-helix" evidence="3">
    <location>
        <begin position="82"/>
        <end position="167"/>
    </location>
</feature>
<reference evidence="5" key="1">
    <citation type="journal article" date="2019" name="Int. J. Syst. Evol. Microbiol.">
        <title>The Global Catalogue of Microorganisms (GCM) 10K type strain sequencing project: providing services to taxonomists for standard genome sequencing and annotation.</title>
        <authorList>
            <consortium name="The Broad Institute Genomics Platform"/>
            <consortium name="The Broad Institute Genome Sequencing Center for Infectious Disease"/>
            <person name="Wu L."/>
            <person name="Ma J."/>
        </authorList>
    </citation>
    <scope>NUCLEOTIDE SEQUENCE [LARGE SCALE GENOMIC DNA]</scope>
    <source>
        <strain evidence="5">CGMCC 1.19032</strain>
    </source>
</reference>
<dbReference type="InterPro" id="IPR050661">
    <property type="entry name" value="BglG_antiterminators"/>
</dbReference>